<protein>
    <submittedName>
        <fullName evidence="2">Unnamed protein product</fullName>
    </submittedName>
</protein>
<accession>A0A9W6WQ81</accession>
<evidence type="ECO:0000313" key="2">
    <source>
        <dbReference type="EMBL" id="GMF22648.1"/>
    </source>
</evidence>
<gene>
    <name evidence="2" type="ORF">Pfra01_000337200</name>
</gene>
<reference evidence="2" key="1">
    <citation type="submission" date="2023-04" db="EMBL/GenBank/DDBJ databases">
        <title>Phytophthora fragariaefolia NBRC 109709.</title>
        <authorList>
            <person name="Ichikawa N."/>
            <person name="Sato H."/>
            <person name="Tonouchi N."/>
        </authorList>
    </citation>
    <scope>NUCLEOTIDE SEQUENCE</scope>
    <source>
        <strain evidence="2">NBRC 109709</strain>
    </source>
</reference>
<feature type="compositionally biased region" description="Basic and acidic residues" evidence="1">
    <location>
        <begin position="75"/>
        <end position="87"/>
    </location>
</feature>
<proteinExistence type="predicted"/>
<sequence length="168" mass="18211">MSVVFKTKLRPGFIGPFKVVAKKGLTSSRDSDRAEPLAGEPAGQFDHGAQPVFAEFPRRDGRRPANTTLSAQEKPPGRQDHEGDPIVHEGLGPSPAAGTASRYHRNSDRHAGQCPGQELEVRSCSERSQSPTSPEDSVLTTRLPLPLLKEHGNRHYQNVGAVGTTSIW</sequence>
<dbReference type="OrthoDB" id="115056at2759"/>
<feature type="region of interest" description="Disordered" evidence="1">
    <location>
        <begin position="22"/>
        <end position="139"/>
    </location>
</feature>
<name>A0A9W6WQ81_9STRA</name>
<dbReference type="Proteomes" id="UP001165121">
    <property type="component" value="Unassembled WGS sequence"/>
</dbReference>
<dbReference type="AlphaFoldDB" id="A0A9W6WQ81"/>
<organism evidence="2 3">
    <name type="scientific">Phytophthora fragariaefolia</name>
    <dbReference type="NCBI Taxonomy" id="1490495"/>
    <lineage>
        <taxon>Eukaryota</taxon>
        <taxon>Sar</taxon>
        <taxon>Stramenopiles</taxon>
        <taxon>Oomycota</taxon>
        <taxon>Peronosporomycetes</taxon>
        <taxon>Peronosporales</taxon>
        <taxon>Peronosporaceae</taxon>
        <taxon>Phytophthora</taxon>
    </lineage>
</organism>
<dbReference type="EMBL" id="BSXT01000260">
    <property type="protein sequence ID" value="GMF22648.1"/>
    <property type="molecule type" value="Genomic_DNA"/>
</dbReference>
<keyword evidence="3" id="KW-1185">Reference proteome</keyword>
<feature type="compositionally biased region" description="Polar residues" evidence="1">
    <location>
        <begin position="126"/>
        <end position="139"/>
    </location>
</feature>
<evidence type="ECO:0000256" key="1">
    <source>
        <dbReference type="SAM" id="MobiDB-lite"/>
    </source>
</evidence>
<comment type="caution">
    <text evidence="2">The sequence shown here is derived from an EMBL/GenBank/DDBJ whole genome shotgun (WGS) entry which is preliminary data.</text>
</comment>
<evidence type="ECO:0000313" key="3">
    <source>
        <dbReference type="Proteomes" id="UP001165121"/>
    </source>
</evidence>